<dbReference type="SUPFAM" id="SSF52540">
    <property type="entry name" value="P-loop containing nucleoside triphosphate hydrolases"/>
    <property type="match status" value="1"/>
</dbReference>
<evidence type="ECO:0000313" key="1">
    <source>
        <dbReference type="EMBL" id="QNT71151.1"/>
    </source>
</evidence>
<dbReference type="Proteomes" id="UP000516369">
    <property type="component" value="Chromosome"/>
</dbReference>
<sequence length="135" mass="15348">MRAIKGIDLSIIHLRRRRLSVLRSRLNLKCRQGDIRPYTLGYVYDAMRHTRRLHHYQRTVGSFVKADGTRAIEVSYEELCEAPAGPLARIGELVGLDFQAVIERLASAKALDVPEHMIRGNARLHADAVVHVARR</sequence>
<dbReference type="GO" id="GO:0016740">
    <property type="term" value="F:transferase activity"/>
    <property type="evidence" value="ECO:0007669"/>
    <property type="project" value="UniProtKB-KW"/>
</dbReference>
<proteinExistence type="predicted"/>
<reference evidence="1 2" key="1">
    <citation type="submission" date="2020-05" db="EMBL/GenBank/DDBJ databases">
        <title>Complete closed genome sequence of Defluviicoccus vanus.</title>
        <authorList>
            <person name="Bessarab I."/>
            <person name="Arumugam K."/>
            <person name="Maszenan A.M."/>
            <person name="Seviour R.J."/>
            <person name="Williams R.B."/>
        </authorList>
    </citation>
    <scope>NUCLEOTIDE SEQUENCE [LARGE SCALE GENOMIC DNA]</scope>
    <source>
        <strain evidence="1 2">Ben 114</strain>
    </source>
</reference>
<dbReference type="KEGG" id="dvn:HQ394_05710"/>
<accession>A0A7H1N615</accession>
<dbReference type="Gene3D" id="3.40.50.300">
    <property type="entry name" value="P-loop containing nucleotide triphosphate hydrolases"/>
    <property type="match status" value="1"/>
</dbReference>
<organism evidence="1 2">
    <name type="scientific">Defluviicoccus vanus</name>
    <dbReference type="NCBI Taxonomy" id="111831"/>
    <lineage>
        <taxon>Bacteria</taxon>
        <taxon>Pseudomonadati</taxon>
        <taxon>Pseudomonadota</taxon>
        <taxon>Alphaproteobacteria</taxon>
        <taxon>Rhodospirillales</taxon>
        <taxon>Rhodospirillaceae</taxon>
        <taxon>Defluviicoccus</taxon>
    </lineage>
</organism>
<protein>
    <submittedName>
        <fullName evidence="1">Sulfotransferase</fullName>
    </submittedName>
</protein>
<gene>
    <name evidence="1" type="ORF">HQ394_05710</name>
</gene>
<evidence type="ECO:0000313" key="2">
    <source>
        <dbReference type="Proteomes" id="UP000516369"/>
    </source>
</evidence>
<name>A0A7H1N615_9PROT</name>
<dbReference type="InterPro" id="IPR027417">
    <property type="entry name" value="P-loop_NTPase"/>
</dbReference>
<keyword evidence="1" id="KW-0808">Transferase</keyword>
<dbReference type="EMBL" id="CP053923">
    <property type="protein sequence ID" value="QNT71151.1"/>
    <property type="molecule type" value="Genomic_DNA"/>
</dbReference>
<keyword evidence="2" id="KW-1185">Reference proteome</keyword>
<dbReference type="AlphaFoldDB" id="A0A7H1N615"/>